<evidence type="ECO:0000256" key="2">
    <source>
        <dbReference type="ARBA" id="ARBA00004328"/>
    </source>
</evidence>
<keyword evidence="8" id="KW-0808">Transferase</keyword>
<evidence type="ECO:0000256" key="21">
    <source>
        <dbReference type="ARBA" id="ARBA00026099"/>
    </source>
</evidence>
<keyword evidence="11" id="KW-0547">Nucleotide-binding</keyword>
<evidence type="ECO:0000256" key="6">
    <source>
        <dbReference type="ARBA" id="ARBA00022603"/>
    </source>
</evidence>
<dbReference type="EC" id="2.1.1.375" evidence="21"/>
<dbReference type="KEGG" id="vg:37616358"/>
<dbReference type="Pfam" id="PF00946">
    <property type="entry name" value="Mononeg_RNA_pol"/>
    <property type="match status" value="1"/>
</dbReference>
<evidence type="ECO:0000256" key="13">
    <source>
        <dbReference type="ARBA" id="ARBA00022840"/>
    </source>
</evidence>
<evidence type="ECO:0000256" key="9">
    <source>
        <dbReference type="ARBA" id="ARBA00022691"/>
    </source>
</evidence>
<evidence type="ECO:0000256" key="16">
    <source>
        <dbReference type="ARBA" id="ARBA00023042"/>
    </source>
</evidence>
<evidence type="ECO:0000313" key="30">
    <source>
        <dbReference type="Proteomes" id="UP000232642"/>
    </source>
</evidence>
<evidence type="ECO:0000256" key="4">
    <source>
        <dbReference type="ARBA" id="ARBA00012582"/>
    </source>
</evidence>
<keyword evidence="14" id="KW-0946">Virion</keyword>
<keyword evidence="13" id="KW-0067">ATP-binding</keyword>
<evidence type="ECO:0000256" key="3">
    <source>
        <dbReference type="ARBA" id="ARBA00012494"/>
    </source>
</evidence>
<dbReference type="NCBIfam" id="TIGR04198">
    <property type="entry name" value="paramyx_RNAcap"/>
    <property type="match status" value="1"/>
</dbReference>
<evidence type="ECO:0000256" key="11">
    <source>
        <dbReference type="ARBA" id="ARBA00022741"/>
    </source>
</evidence>
<dbReference type="InterPro" id="IPR026890">
    <property type="entry name" value="Mononeg_mRNAcap"/>
</dbReference>
<dbReference type="InterPro" id="IPR039530">
    <property type="entry name" value="L_methyltransferase_rhabdo"/>
</dbReference>
<keyword evidence="18" id="KW-0511">Multifunctional enzyme</keyword>
<dbReference type="GeneID" id="37616358"/>
<dbReference type="EMBL" id="KP324828">
    <property type="protein sequence ID" value="AJN08925.1"/>
    <property type="molecule type" value="Viral_cRNA"/>
</dbReference>
<name>A0A0C5CF34_9RHAB</name>
<evidence type="ECO:0000256" key="12">
    <source>
        <dbReference type="ARBA" id="ARBA00022801"/>
    </source>
</evidence>
<dbReference type="PROSITE" id="PS50526">
    <property type="entry name" value="RDRP_SSRNA_NEG_NONSEG"/>
    <property type="match status" value="1"/>
</dbReference>
<dbReference type="EC" id="2.7.7.48" evidence="3"/>
<evidence type="ECO:0000259" key="27">
    <source>
        <dbReference type="PROSITE" id="PS50526"/>
    </source>
</evidence>
<comment type="catalytic activity">
    <reaction evidence="19">
        <text>a 5'-end triphospho-adenylyl-adenylyl-cytidylyl-adenosine in mRNA + GDP + H(+) = a 5'-end (5'-triphosphoguanosine)-adenylyl-adenylyl-cytidylyl-adenosine in mRNA + diphosphate</text>
        <dbReference type="Rhea" id="RHEA:65436"/>
        <dbReference type="Rhea" id="RHEA-COMP:16797"/>
        <dbReference type="Rhea" id="RHEA-COMP:16799"/>
        <dbReference type="ChEBI" id="CHEBI:15378"/>
        <dbReference type="ChEBI" id="CHEBI:33019"/>
        <dbReference type="ChEBI" id="CHEBI:58189"/>
        <dbReference type="ChEBI" id="CHEBI:156484"/>
        <dbReference type="ChEBI" id="CHEBI:156503"/>
        <dbReference type="EC" id="2.7.7.88"/>
    </reaction>
</comment>
<dbReference type="Pfam" id="PF21080">
    <property type="entry name" value="Methyltrans_Mon_1st"/>
    <property type="match status" value="1"/>
</dbReference>
<evidence type="ECO:0000256" key="19">
    <source>
        <dbReference type="ARBA" id="ARBA00024494"/>
    </source>
</evidence>
<keyword evidence="12" id="KW-0378">Hydrolase</keyword>
<evidence type="ECO:0000256" key="5">
    <source>
        <dbReference type="ARBA" id="ARBA00022484"/>
    </source>
</evidence>
<evidence type="ECO:0000256" key="24">
    <source>
        <dbReference type="ARBA" id="ARBA00047332"/>
    </source>
</evidence>
<dbReference type="GO" id="GO:0044423">
    <property type="term" value="C:virion component"/>
    <property type="evidence" value="ECO:0007669"/>
    <property type="project" value="UniProtKB-KW"/>
</dbReference>
<keyword evidence="16" id="KW-0506">mRNA capping</keyword>
<evidence type="ECO:0000256" key="15">
    <source>
        <dbReference type="ARBA" id="ARBA00022953"/>
    </source>
</evidence>
<comment type="catalytic activity">
    <reaction evidence="25">
        <text>a 5'-end (5'-triphosphoguanosine)-adenylyl-adenylyl-cytidylyl-adenosine in mRNA + 2 S-adenosyl-L-methionine = a 5'-end (N(7)-methyl 5'-triphosphoguanosine)-(2'-O-methyladenylyl)-adenylyl-cytidylyl-adenosine in mRNA + 2 S-adenosyl-L-homocysteine + H(+)</text>
        <dbReference type="Rhea" id="RHEA:65376"/>
        <dbReference type="Rhea" id="RHEA-COMP:16797"/>
        <dbReference type="Rhea" id="RHEA-COMP:16798"/>
        <dbReference type="ChEBI" id="CHEBI:15378"/>
        <dbReference type="ChEBI" id="CHEBI:57856"/>
        <dbReference type="ChEBI" id="CHEBI:59789"/>
        <dbReference type="ChEBI" id="CHEBI:156483"/>
        <dbReference type="ChEBI" id="CHEBI:156484"/>
        <dbReference type="EC" id="2.1.1.375"/>
    </reaction>
</comment>
<keyword evidence="15" id="KW-0693">Viral RNA replication</keyword>
<dbReference type="InterPro" id="IPR025786">
    <property type="entry name" value="Mononega_L_MeTrfase"/>
</dbReference>
<sequence length="2120" mass="242338">MDQLDNFNILDDDSETSFLENEDFDSIVDDSVNLEYINTKDYNLNSPLTFEGIENFYDFILTGASNPVFDSQDHQSYNELIVKCPDLRISERRTLDDIVKFNSWTLSNYSVTGISHSFMNCWMKRILDTFEVPRSFLYGWLKTIPKNISTYIERIEKVPEEEKQLLSLFLDLHLLVALLNARSKRERENLRKLLIVKTVNIDSSQPIEVINNSFFGPTILFSDYIMMPRHQIILDRNNVLALKDTSVARFNTLIYMRISDSEYKYSEDEISRLKQLYRIGDSMIYSIGNVGYQGIKLLETICNGAICKKAETYRPLFPPFESFQDHITKSVSELVNMGITHMKEIYDLIYSETSMQMLILYYSIFRHWSHPIIKVESGLIKLEELVNRDLIIDEAYANILASDLAHKILYRKYKECKKWFVDVSQLPINHPLQEHIMMNTWPPASKIRAFGDNWHTLPLTKCFDIPDVVDLSLIYSDKSHSIDKPEIISHILNSPSRPIPTKRVLKTLLEEPAVDWPLFLQRINDEGLYDNELAIGLKPKEREEKIDGRFFSLMTWNMRNYFVMTEYLIKTHIVPLFQGLTMADDLQKLIGKMINNTEGQGNEGYDNITISNSIDYTKWNNLQREESTKPVFTVIGQFLGYPLLIARTHEIFQKSLIYYPSRPDKMYVSGGKLHSIPGTKYCWQGQKGGLEGLRQKGWSVVSLLMIERESRSRNTMVRCLAQGDNQIISCLYKTDPWSNKHDLINNLLNIKHNNDMIMKAIRDGATKLGLIINEDETMQSIDYLNYGKIPLIRAKMIGLTAKRWSRVTCCTNDQLPSLGNLMSSVSTAALTVGHYSNNPIDAIMGYHIFGNLSLTLSLCHNPALRGDPSYYINLSHMLQNRYFLMLILYLDPTLGGIGGTSLLRFIIRLFPDPVCEALSFWRIVGNSTIDIGLKKLALTVGSPKLATFSLEHIEKLIESPFSLNIPRGVSPSNMIKEEIKKQLHVTAEKIGNKILRDATIYYRDHEPSLLAWLSSITPLFPKFVSEFASSTYYGLSRSLLGLIINSRTLKNLFKTKFVKEIDDVILKSEVLSINSLINIVVRSDHYSGHEMMWVCSSELADQLRECSWGRPVLGMTIPHPAEMLENLPANGGECPNCINGFWKDTYVTTLAPRGLNPIQIDDPCGPYPPYLGSNTKEGTSILQPWEKESNIPLIRRATEMRRAICWFVKPGSLLANSINNNIKSLTGEDWSGHIHGFERTGSALHRFHCSRASNGGFAACSPAPLRWVIVTTDTMSNLPGNYDFMFQSSLIFSQISSICQTRRDCSVYHAHISCTKCVREIKEYTFDSMWEYQPSDCSQLLKGWLPVTVKEWVSKQNPEIKHSKNSLDWSVLTVEDQSFNIGSTIGFCFGDETLGRGQELNETTLFPVVIRSKLNPLCFFKGVLQGLRMAGALHLVHRRSLLLGPKSQTAVQGILYFLVEEITQSNNFIQFVSHGNMLMEVNKVPHKIPASYPLSNIDSGCLIRGYLKHMMWKYPDLLEDKPLYRPWAFADIQDIKILGSLGLATIACRIIRDGNISKLGRTRIKDLQQDYIDLMNDHITQSKIDYYISQINTCPSELRHACKMLSDWVPMTIPDTKVWTVDIKGDCHPVHLGFSSSNDPYCMNILRKVNNPSISGLRLFQCATGAHYKLHMIFDHLDIRPRDILVGGDGSGGISALCLRYFPSSSIIYNSLLIADGIKYCGSHPSEPPALTAMGELTKRCINYNDVWRHPSDLAKEETWNYFLLLKRNLKLDLLIFDMELTDNDVYQRIIKNLKKFVGFLLEENGTIIFKTYLKNLLVDNNLNVVHALEKNFMQVVCINNSWSSSFTSEYYVAFRTYTHKPFPQRFLSVEDKDNLWAQSFVNHPIEEEFKRCLRAFDCHRSIVGVPPHLCPDWRVDLSTLFVISGLESGISASLCNPVHSKDFSDIYAITLTGISLLNQHIFNNLGASSEKIFPTSGKLLKLIIPIIALSTILSIDYHNLACWELLHYLYNIPSLQVSIRNTEIDKKIQTSWKFHFQGELGRNEIQKAVSLRSSMSVLGQWIRVIKLGLDDRVVKLENIDKILSGSSILFKKYFPKGGIEKIWKMSNILYFMPEKSMRT</sequence>
<proteinExistence type="predicted"/>
<dbReference type="InterPro" id="IPR039736">
    <property type="entry name" value="L_poly_C"/>
</dbReference>
<evidence type="ECO:0000256" key="22">
    <source>
        <dbReference type="ARBA" id="ARBA00030436"/>
    </source>
</evidence>
<evidence type="ECO:0000256" key="23">
    <source>
        <dbReference type="ARBA" id="ARBA00031012"/>
    </source>
</evidence>
<comment type="subcellular location">
    <subcellularLocation>
        <location evidence="1">Host cytoplasm</location>
    </subcellularLocation>
    <subcellularLocation>
        <location evidence="2">Virion</location>
    </subcellularLocation>
</comment>
<keyword evidence="30" id="KW-1185">Reference proteome</keyword>
<evidence type="ECO:0000256" key="18">
    <source>
        <dbReference type="ARBA" id="ARBA00023268"/>
    </source>
</evidence>
<keyword evidence="17" id="KW-1035">Host cytoplasm</keyword>
<dbReference type="GO" id="GO:0005524">
    <property type="term" value="F:ATP binding"/>
    <property type="evidence" value="ECO:0007669"/>
    <property type="project" value="UniProtKB-KW"/>
</dbReference>
<evidence type="ECO:0000256" key="20">
    <source>
        <dbReference type="ARBA" id="ARBA00024499"/>
    </source>
</evidence>
<keyword evidence="10" id="KW-0548">Nucleotidyltransferase</keyword>
<dbReference type="GO" id="GO:0030430">
    <property type="term" value="C:host cell cytoplasm"/>
    <property type="evidence" value="ECO:0007669"/>
    <property type="project" value="UniProtKB-SubCell"/>
</dbReference>
<comment type="catalytic activity">
    <reaction evidence="26">
        <text>GTP + H2O = GDP + phosphate + H(+)</text>
        <dbReference type="Rhea" id="RHEA:19669"/>
        <dbReference type="ChEBI" id="CHEBI:15377"/>
        <dbReference type="ChEBI" id="CHEBI:15378"/>
        <dbReference type="ChEBI" id="CHEBI:37565"/>
        <dbReference type="ChEBI" id="CHEBI:43474"/>
        <dbReference type="ChEBI" id="CHEBI:58189"/>
    </reaction>
</comment>
<dbReference type="GO" id="GO:0003968">
    <property type="term" value="F:RNA-directed RNA polymerase activity"/>
    <property type="evidence" value="ECO:0007669"/>
    <property type="project" value="UniProtKB-KW"/>
</dbReference>
<dbReference type="InterPro" id="IPR014023">
    <property type="entry name" value="Mononeg_RNA_pol_cat"/>
</dbReference>
<dbReference type="GO" id="GO:0004482">
    <property type="term" value="F:mRNA 5'-cap (guanine-N7-)-methyltransferase activity"/>
    <property type="evidence" value="ECO:0007669"/>
    <property type="project" value="InterPro"/>
</dbReference>
<evidence type="ECO:0000256" key="17">
    <source>
        <dbReference type="ARBA" id="ARBA00023200"/>
    </source>
</evidence>
<keyword evidence="7" id="KW-0507">mRNA processing</keyword>
<dbReference type="RefSeq" id="YP_009505519.1">
    <property type="nucleotide sequence ID" value="NC_038283.1"/>
</dbReference>
<evidence type="ECO:0000256" key="26">
    <source>
        <dbReference type="ARBA" id="ARBA00048548"/>
    </source>
</evidence>
<keyword evidence="9" id="KW-0949">S-adenosyl-L-methionine</keyword>
<evidence type="ECO:0000256" key="1">
    <source>
        <dbReference type="ARBA" id="ARBA00004192"/>
    </source>
</evidence>
<dbReference type="Pfam" id="PF14318">
    <property type="entry name" value="Mononeg_mRNAcap"/>
    <property type="match status" value="1"/>
</dbReference>
<comment type="catalytic activity">
    <reaction evidence="24">
        <text>a 5'-end (5'-triphosphoguanosine)-adenylyl-adenylyl-cytidylyl-adenosine in mRNA + S-adenosyl-L-methionine = a 5'-end (5'-triphosphoguanosine)-(2'-O-methyladenylyl)-adenylyl-cytidylyl-adenosine in mRNA + S-adenosyl-L-homocysteine + H(+)</text>
        <dbReference type="Rhea" id="RHEA:65380"/>
        <dbReference type="Rhea" id="RHEA-COMP:16797"/>
        <dbReference type="Rhea" id="RHEA-COMP:16801"/>
        <dbReference type="ChEBI" id="CHEBI:15378"/>
        <dbReference type="ChEBI" id="CHEBI:57856"/>
        <dbReference type="ChEBI" id="CHEBI:59789"/>
        <dbReference type="ChEBI" id="CHEBI:156482"/>
        <dbReference type="ChEBI" id="CHEBI:156484"/>
    </reaction>
</comment>
<dbReference type="Pfam" id="PF14314">
    <property type="entry name" value="Methyltrans_Mon_2nd"/>
    <property type="match status" value="1"/>
</dbReference>
<evidence type="ECO:0000256" key="25">
    <source>
        <dbReference type="ARBA" id="ARBA00047370"/>
    </source>
</evidence>
<organism evidence="29 30">
    <name type="scientific">Ekpoma virus 2</name>
    <dbReference type="NCBI Taxonomy" id="1987021"/>
    <lineage>
        <taxon>Viruses</taxon>
        <taxon>Riboviria</taxon>
        <taxon>Orthornavirae</taxon>
        <taxon>Negarnaviricota</taxon>
        <taxon>Haploviricotina</taxon>
        <taxon>Monjiviricetes</taxon>
        <taxon>Mononegavirales</taxon>
        <taxon>Rhabdoviridae</taxon>
        <taxon>Alpharhabdovirinae</taxon>
        <taxon>Tibrovirus</taxon>
        <taxon>Tibrovirus betaekpoma</taxon>
    </lineage>
</organism>
<evidence type="ECO:0000313" key="29">
    <source>
        <dbReference type="EMBL" id="AJN08925.1"/>
    </source>
</evidence>
<dbReference type="GO" id="GO:0016787">
    <property type="term" value="F:hydrolase activity"/>
    <property type="evidence" value="ECO:0007669"/>
    <property type="project" value="UniProtKB-KW"/>
</dbReference>
<evidence type="ECO:0000256" key="8">
    <source>
        <dbReference type="ARBA" id="ARBA00022679"/>
    </source>
</evidence>
<dbReference type="InterPro" id="IPR048397">
    <property type="entry name" value="Methyltrans_Mon_CD"/>
</dbReference>
<dbReference type="EC" id="2.7.7.88" evidence="4"/>
<reference evidence="29 30" key="1">
    <citation type="journal article" date="2015" name="PLoS Negl. Trop. Dis.">
        <title>Discovery of novel rhabdoviruses in the blood of healthy individuals from west Africa.</title>
        <authorList>
            <person name="Stremlau M.H."/>
            <person name="Andersen K.G."/>
            <person name="Folarin O.A."/>
            <person name="Grove J.N."/>
            <person name="Odia I."/>
            <person name="Ehiane P.E."/>
            <person name="Omoniwa O."/>
            <person name="Omoregie O."/>
            <person name="Jiang P.P."/>
            <person name="Yozwiak N.L."/>
            <person name="Matranga C.B."/>
            <person name="Yang X."/>
            <person name="Gire S.K."/>
            <person name="Winnicki S."/>
            <person name="Tariyal R."/>
            <person name="Schaffner S.F."/>
            <person name="Okokhere P.O."/>
            <person name="Okogbenin S."/>
            <person name="Akpede G.O."/>
            <person name="Asogun D.A."/>
            <person name="Agbonlahor D.E."/>
            <person name="Walker P.J."/>
            <person name="Tesh R.B."/>
            <person name="Levin J.Z."/>
            <person name="Garry R.F."/>
            <person name="Sabeti P.C."/>
            <person name="Happi C.T."/>
        </authorList>
    </citation>
    <scope>NUCLEOTIDE SEQUENCE [LARGE SCALE GENOMIC DNA]</scope>
    <source>
        <strain evidence="29">EKV-2</strain>
    </source>
</reference>
<keyword evidence="5" id="KW-0696">RNA-directed RNA polymerase</keyword>
<evidence type="ECO:0000256" key="14">
    <source>
        <dbReference type="ARBA" id="ARBA00022844"/>
    </source>
</evidence>
<comment type="catalytic activity">
    <reaction evidence="20">
        <text>a 5'-end (5'-triphosphoguanosine)-(2'-O-methyladenylyl)-adenylyl-cytidylyl-adenosine in mRNA + S-adenosyl-L-methionine = a 5'-end (N(7)-methyl 5'-triphosphoguanosine)-(2'-O-methyladenylyl)-adenylyl-cytidylyl-adenosine in mRNA + S-adenosyl-L-homocysteine</text>
        <dbReference type="Rhea" id="RHEA:65440"/>
        <dbReference type="Rhea" id="RHEA-COMP:16798"/>
        <dbReference type="Rhea" id="RHEA-COMP:16801"/>
        <dbReference type="ChEBI" id="CHEBI:57856"/>
        <dbReference type="ChEBI" id="CHEBI:59789"/>
        <dbReference type="ChEBI" id="CHEBI:156482"/>
        <dbReference type="ChEBI" id="CHEBI:156483"/>
    </reaction>
</comment>
<protein>
    <recommendedName>
        <fullName evidence="23">Replicase</fullName>
        <ecNumber evidence="21">2.1.1.375</ecNumber>
        <ecNumber evidence="3">2.7.7.48</ecNumber>
        <ecNumber evidence="4">2.7.7.88</ecNumber>
    </recommendedName>
    <alternativeName>
        <fullName evidence="22">Transcriptase</fullName>
    </alternativeName>
</protein>
<evidence type="ECO:0000256" key="7">
    <source>
        <dbReference type="ARBA" id="ARBA00022664"/>
    </source>
</evidence>
<keyword evidence="6" id="KW-0489">Methyltransferase</keyword>
<feature type="domain" description="RdRp catalytic" evidence="27">
    <location>
        <begin position="608"/>
        <end position="794"/>
    </location>
</feature>
<dbReference type="Proteomes" id="UP000232642">
    <property type="component" value="Segment"/>
</dbReference>
<evidence type="ECO:0000256" key="10">
    <source>
        <dbReference type="ARBA" id="ARBA00022695"/>
    </source>
</evidence>
<accession>A0A0C5CF34</accession>
<feature type="domain" description="Mononegavirus-type SAM-dependent 2'-O-MTase" evidence="28">
    <location>
        <begin position="1658"/>
        <end position="1854"/>
    </location>
</feature>
<evidence type="ECO:0000259" key="28">
    <source>
        <dbReference type="PROSITE" id="PS51590"/>
    </source>
</evidence>
<dbReference type="PROSITE" id="PS51590">
    <property type="entry name" value="SAM_MT_MNV_L"/>
    <property type="match status" value="1"/>
</dbReference>